<sequence length="670" mass="75198">MAGSNQDQPPSVWFIDNRLTEAHPLFNDAPVHYDPTMQQYVANNLSAGVIQNGGTSNPDSLGMNQRPPPRPEWTDLKAMTFWDGMFSAAMEKFTSTVEVQKRRAEQYIIHRASDWEAVYTMLELARDQYKDKGGSVRWWRKVRRKAADNVAPLQRLTKVASNVAPENPYSTPVLGAVGMLLDAAMQASTVRKQVSETFGGERFENLIPIFSDVELFLGEMFNKDPHIYNASLELTVTALKAVDRTIGFYTSNEFSRGGKAIAMGGDYQKELVESINDISTKSAKLLEEAKKSHMHESQFYSEQGRRMMANIQTEVVTNQAITVAGFNHMNNLLVCHIAEKDRDLKEKDRQLAAAHEKEVRLMVEIERLRSTSPAMPALAYAPPVPALMQAPAPVPVPFLSQNPYLSQEALETMLGMANVDFDDMDYIFSKELQFPARERLQIEQIIQQQLFANWVVSPSSSKLLVQWESPRPRTIADLSPLSLFCTKLAQMLAPQGRFLSIQWFCGRHLRSNSDPSGGGGHAMLMSMISQLLRGHRDGFNMAALSHNFDIPSLLQARDNESLIRLLEWLVRALPRSLTLFCLVDGVVLYERQEHWDAAWPVLACLLRMADDPAIEATVKVLFTSTPGPPTVRSAFEDERLILNVETLQNLAVAPSNERFARELGQELGDG</sequence>
<dbReference type="PANTHER" id="PTHR40619:SF3">
    <property type="entry name" value="FUNGAL STAND N-TERMINAL GOODBYE DOMAIN-CONTAINING PROTEIN"/>
    <property type="match status" value="1"/>
</dbReference>
<accession>A0ABR2I858</accession>
<gene>
    <name evidence="1" type="ORF">PGQ11_009943</name>
</gene>
<name>A0ABR2I858_9PEZI</name>
<dbReference type="PANTHER" id="PTHR40619">
    <property type="entry name" value="FUNGAL STAND N-TERMINAL GOODBYE DOMAIN-CONTAINING PROTEIN"/>
    <property type="match status" value="1"/>
</dbReference>
<reference evidence="1 2" key="1">
    <citation type="journal article" date="2024" name="IMA Fungus">
        <title>Apiospora arundinis, a panoply of carbohydrate-active enzymes and secondary metabolites.</title>
        <authorList>
            <person name="Sorensen T."/>
            <person name="Petersen C."/>
            <person name="Muurmann A.T."/>
            <person name="Christiansen J.V."/>
            <person name="Brundto M.L."/>
            <person name="Overgaard C.K."/>
            <person name="Boysen A.T."/>
            <person name="Wollenberg R.D."/>
            <person name="Larsen T.O."/>
            <person name="Sorensen J.L."/>
            <person name="Nielsen K.L."/>
            <person name="Sondergaard T.E."/>
        </authorList>
    </citation>
    <scope>NUCLEOTIDE SEQUENCE [LARGE SCALE GENOMIC DNA]</scope>
    <source>
        <strain evidence="1 2">AAU 773</strain>
    </source>
</reference>
<proteinExistence type="predicted"/>
<evidence type="ECO:0000313" key="2">
    <source>
        <dbReference type="Proteomes" id="UP001390339"/>
    </source>
</evidence>
<comment type="caution">
    <text evidence="1">The sequence shown here is derived from an EMBL/GenBank/DDBJ whole genome shotgun (WGS) entry which is preliminary data.</text>
</comment>
<dbReference type="EMBL" id="JAPCWZ010000006">
    <property type="protein sequence ID" value="KAK8859209.1"/>
    <property type="molecule type" value="Genomic_DNA"/>
</dbReference>
<protein>
    <submittedName>
        <fullName evidence="1">Uncharacterized protein</fullName>
    </submittedName>
</protein>
<organism evidence="1 2">
    <name type="scientific">Apiospora arundinis</name>
    <dbReference type="NCBI Taxonomy" id="335852"/>
    <lineage>
        <taxon>Eukaryota</taxon>
        <taxon>Fungi</taxon>
        <taxon>Dikarya</taxon>
        <taxon>Ascomycota</taxon>
        <taxon>Pezizomycotina</taxon>
        <taxon>Sordariomycetes</taxon>
        <taxon>Xylariomycetidae</taxon>
        <taxon>Amphisphaeriales</taxon>
        <taxon>Apiosporaceae</taxon>
        <taxon>Apiospora</taxon>
    </lineage>
</organism>
<evidence type="ECO:0000313" key="1">
    <source>
        <dbReference type="EMBL" id="KAK8859209.1"/>
    </source>
</evidence>
<dbReference type="Proteomes" id="UP001390339">
    <property type="component" value="Unassembled WGS sequence"/>
</dbReference>
<keyword evidence="2" id="KW-1185">Reference proteome</keyword>